<gene>
    <name evidence="1" type="ORF">GCM10023323_58110</name>
</gene>
<name>A0ABP9TCX0_9ACTN</name>
<dbReference type="EMBL" id="BAABJR010000017">
    <property type="protein sequence ID" value="GAA5214169.1"/>
    <property type="molecule type" value="Genomic_DNA"/>
</dbReference>
<dbReference type="Proteomes" id="UP001499878">
    <property type="component" value="Unassembled WGS sequence"/>
</dbReference>
<sequence length="39" mass="4531">MDTTYYDHGTQAERWERARMFFDAKDYAAAARVLTGLVC</sequence>
<evidence type="ECO:0008006" key="3">
    <source>
        <dbReference type="Google" id="ProtNLM"/>
    </source>
</evidence>
<evidence type="ECO:0000313" key="2">
    <source>
        <dbReference type="Proteomes" id="UP001499878"/>
    </source>
</evidence>
<reference evidence="2" key="1">
    <citation type="journal article" date="2019" name="Int. J. Syst. Evol. Microbiol.">
        <title>The Global Catalogue of Microorganisms (GCM) 10K type strain sequencing project: providing services to taxonomists for standard genome sequencing and annotation.</title>
        <authorList>
            <consortium name="The Broad Institute Genomics Platform"/>
            <consortium name="The Broad Institute Genome Sequencing Center for Infectious Disease"/>
            <person name="Wu L."/>
            <person name="Ma J."/>
        </authorList>
    </citation>
    <scope>NUCLEOTIDE SEQUENCE [LARGE SCALE GENOMIC DNA]</scope>
    <source>
        <strain evidence="2">JCM 18306</strain>
    </source>
</reference>
<proteinExistence type="predicted"/>
<keyword evidence="2" id="KW-1185">Reference proteome</keyword>
<evidence type="ECO:0000313" key="1">
    <source>
        <dbReference type="EMBL" id="GAA5214169.1"/>
    </source>
</evidence>
<comment type="caution">
    <text evidence="1">The sequence shown here is derived from an EMBL/GenBank/DDBJ whole genome shotgun (WGS) entry which is preliminary data.</text>
</comment>
<organism evidence="1 2">
    <name type="scientific">Streptomyces thinghirensis</name>
    <dbReference type="NCBI Taxonomy" id="551547"/>
    <lineage>
        <taxon>Bacteria</taxon>
        <taxon>Bacillati</taxon>
        <taxon>Actinomycetota</taxon>
        <taxon>Actinomycetes</taxon>
        <taxon>Kitasatosporales</taxon>
        <taxon>Streptomycetaceae</taxon>
        <taxon>Streptomyces</taxon>
    </lineage>
</organism>
<accession>A0ABP9TCX0</accession>
<protein>
    <recommendedName>
        <fullName evidence="3">SAM-dependent methyltransferase</fullName>
    </recommendedName>
</protein>